<reference evidence="1" key="1">
    <citation type="journal article" date="2020" name="mSystems">
        <title>Genome- and Community-Level Interaction Insights into Carbon Utilization and Element Cycling Functions of Hydrothermarchaeota in Hydrothermal Sediment.</title>
        <authorList>
            <person name="Zhou Z."/>
            <person name="Liu Y."/>
            <person name="Xu W."/>
            <person name="Pan J."/>
            <person name="Luo Z.H."/>
            <person name="Li M."/>
        </authorList>
    </citation>
    <scope>NUCLEOTIDE SEQUENCE [LARGE SCALE GENOMIC DNA]</scope>
    <source>
        <strain evidence="1">SpSt-747</strain>
    </source>
</reference>
<organism evidence="1">
    <name type="scientific">Candidatus Caldatribacterium californiense</name>
    <dbReference type="NCBI Taxonomy" id="1454726"/>
    <lineage>
        <taxon>Bacteria</taxon>
        <taxon>Pseudomonadati</taxon>
        <taxon>Atribacterota</taxon>
        <taxon>Atribacteria</taxon>
        <taxon>Atribacterales</taxon>
        <taxon>Candidatus Caldatribacteriaceae</taxon>
        <taxon>Candidatus Caldatribacterium</taxon>
    </lineage>
</organism>
<proteinExistence type="predicted"/>
<protein>
    <submittedName>
        <fullName evidence="1">Uncharacterized protein</fullName>
    </submittedName>
</protein>
<accession>A0A7V3YH91</accession>
<comment type="caution">
    <text evidence="1">The sequence shown here is derived from an EMBL/GenBank/DDBJ whole genome shotgun (WGS) entry which is preliminary data.</text>
</comment>
<gene>
    <name evidence="1" type="ORF">ENV30_07125</name>
</gene>
<sequence>MSKIIISSVQKRFLPLELASERGDVIVSREFQDYGKYEYLSLELTEFCWLAPVTVETVKFVQKEWKGITLSYIAVTGFGKIYHPFEVKDCSTLFLKFAELPPTPEAIRKFVGQYGPLRSGLPSTWGNRWDDDRIDGKPMKKSVAWNRIKGLVKTLECSPKKGEKRLLEALRKELLELSKREEPQDYPPLPRLRRVISIESLEFWEKQIWEMNKAYQVWQIIREKKLEFLRKITLTSKGPEGPKVTFLLANLPQEVVSSFKNASEFCETLKNPQFLRSYLPEGVPLLSAGISFYPVLLDSDEPTPEDCFFLLRSWLTGKINFYLRQGVSPFITWRDENFKPYLLPEDLLSAMWLQFYFWVVGEKKFKRCAICGLWEDVTDKTSAWTVHPECALRVRARKYYEKVKTARELYREGKSLEEIASVLGKDPAWVEKQLRRIKVLPEEG</sequence>
<name>A0A7V3YH91_9BACT</name>
<evidence type="ECO:0000313" key="1">
    <source>
        <dbReference type="EMBL" id="HGI31060.1"/>
    </source>
</evidence>
<dbReference type="EMBL" id="DTFV01000102">
    <property type="protein sequence ID" value="HGI31060.1"/>
    <property type="molecule type" value="Genomic_DNA"/>
</dbReference>
<dbReference type="AlphaFoldDB" id="A0A7V3YH91"/>